<dbReference type="SUPFAM" id="SSF58014">
    <property type="entry name" value="Coiled-coil domain of nucleotide exchange factor GrpE"/>
    <property type="match status" value="1"/>
</dbReference>
<dbReference type="AlphaFoldDB" id="A0A7J6LEF0"/>
<name>A0A7J6LEF0_PERCH</name>
<comment type="similarity">
    <text evidence="1">Belongs to the GrpE family.</text>
</comment>
<organism evidence="4 5">
    <name type="scientific">Perkinsus chesapeaki</name>
    <name type="common">Clam parasite</name>
    <name type="synonym">Perkinsus andrewsi</name>
    <dbReference type="NCBI Taxonomy" id="330153"/>
    <lineage>
        <taxon>Eukaryota</taxon>
        <taxon>Sar</taxon>
        <taxon>Alveolata</taxon>
        <taxon>Perkinsozoa</taxon>
        <taxon>Perkinsea</taxon>
        <taxon>Perkinsida</taxon>
        <taxon>Perkinsidae</taxon>
        <taxon>Perkinsus</taxon>
    </lineage>
</organism>
<gene>
    <name evidence="4" type="ORF">FOL47_008383</name>
</gene>
<keyword evidence="5" id="KW-1185">Reference proteome</keyword>
<feature type="coiled-coil region" evidence="3">
    <location>
        <begin position="31"/>
        <end position="76"/>
    </location>
</feature>
<accession>A0A7J6LEF0</accession>
<dbReference type="InterPro" id="IPR000740">
    <property type="entry name" value="GrpE"/>
</dbReference>
<dbReference type="EMBL" id="JAAPAO010000534">
    <property type="protein sequence ID" value="KAF4657576.1"/>
    <property type="molecule type" value="Genomic_DNA"/>
</dbReference>
<evidence type="ECO:0000256" key="2">
    <source>
        <dbReference type="ARBA" id="ARBA00023186"/>
    </source>
</evidence>
<evidence type="ECO:0000256" key="1">
    <source>
        <dbReference type="ARBA" id="ARBA00009054"/>
    </source>
</evidence>
<keyword evidence="3" id="KW-0175">Coiled coil</keyword>
<evidence type="ECO:0000256" key="3">
    <source>
        <dbReference type="SAM" id="Coils"/>
    </source>
</evidence>
<evidence type="ECO:0000313" key="5">
    <source>
        <dbReference type="Proteomes" id="UP000591131"/>
    </source>
</evidence>
<dbReference type="GO" id="GO:0051087">
    <property type="term" value="F:protein-folding chaperone binding"/>
    <property type="evidence" value="ECO:0007669"/>
    <property type="project" value="InterPro"/>
</dbReference>
<comment type="caution">
    <text evidence="4">The sequence shown here is derived from an EMBL/GenBank/DDBJ whole genome shotgun (WGS) entry which is preliminary data.</text>
</comment>
<sequence>MLSTCSSSIITRLFASAAPKAAASTLPFANLAKAEAALGKHEDRLKQAQHDLLLKYASMENNRREREEKVKEAEKRHVKTFAASIVDVAEKMNEAGDLADKLSSQENSSDKVKSVAEGKYQIEPFTVENGGKYDVTRQEIGAGSKVKQVKKGESATVDGVEKEGWKMGEDILRKAQVDLKNLVLERQEALGDFRSLFSSGFSRLMEVLAELAAQATTD</sequence>
<dbReference type="Proteomes" id="UP000591131">
    <property type="component" value="Unassembled WGS sequence"/>
</dbReference>
<dbReference type="OrthoDB" id="201635at2759"/>
<dbReference type="GO" id="GO:0006457">
    <property type="term" value="P:protein folding"/>
    <property type="evidence" value="ECO:0007669"/>
    <property type="project" value="InterPro"/>
</dbReference>
<protein>
    <submittedName>
        <fullName evidence="4">Uncharacterized protein</fullName>
    </submittedName>
</protein>
<dbReference type="GO" id="GO:0000774">
    <property type="term" value="F:adenyl-nucleotide exchange factor activity"/>
    <property type="evidence" value="ECO:0007669"/>
    <property type="project" value="InterPro"/>
</dbReference>
<keyword evidence="2" id="KW-0143">Chaperone</keyword>
<dbReference type="Pfam" id="PF01025">
    <property type="entry name" value="GrpE"/>
    <property type="match status" value="1"/>
</dbReference>
<dbReference type="GO" id="GO:0042803">
    <property type="term" value="F:protein homodimerization activity"/>
    <property type="evidence" value="ECO:0007669"/>
    <property type="project" value="InterPro"/>
</dbReference>
<evidence type="ECO:0000313" key="4">
    <source>
        <dbReference type="EMBL" id="KAF4657576.1"/>
    </source>
</evidence>
<reference evidence="4 5" key="1">
    <citation type="submission" date="2020-04" db="EMBL/GenBank/DDBJ databases">
        <title>Perkinsus chesapeaki whole genome sequence.</title>
        <authorList>
            <person name="Bogema D.R."/>
        </authorList>
    </citation>
    <scope>NUCLEOTIDE SEQUENCE [LARGE SCALE GENOMIC DNA]</scope>
    <source>
        <strain evidence="4">ATCC PRA-425</strain>
    </source>
</reference>
<dbReference type="InterPro" id="IPR013805">
    <property type="entry name" value="GrpE_CC"/>
</dbReference>
<proteinExistence type="inferred from homology"/>